<dbReference type="InterPro" id="IPR002372">
    <property type="entry name" value="PQQ_rpt_dom"/>
</dbReference>
<dbReference type="NCBIfam" id="TIGR03074">
    <property type="entry name" value="PQQ_membr_DH"/>
    <property type="match status" value="1"/>
</dbReference>
<evidence type="ECO:0000313" key="6">
    <source>
        <dbReference type="EMBL" id="MEX4010295.1"/>
    </source>
</evidence>
<evidence type="ECO:0000256" key="3">
    <source>
        <dbReference type="ARBA" id="ARBA00023002"/>
    </source>
</evidence>
<dbReference type="InterPro" id="IPR017511">
    <property type="entry name" value="PQQ_mDH"/>
</dbReference>
<feature type="transmembrane region" description="Helical" evidence="4">
    <location>
        <begin position="54"/>
        <end position="70"/>
    </location>
</feature>
<evidence type="ECO:0000256" key="1">
    <source>
        <dbReference type="ARBA" id="ARBA00001931"/>
    </source>
</evidence>
<reference evidence="6 7" key="1">
    <citation type="submission" date="2024-01" db="EMBL/GenBank/DDBJ databases">
        <title>New evidence supports the origin of RcGTA from prophage.</title>
        <authorList>
            <person name="Xu Y."/>
            <person name="Liu B."/>
            <person name="Chen F."/>
        </authorList>
    </citation>
    <scope>NUCLEOTIDE SEQUENCE [LARGE SCALE GENOMIC DNA]</scope>
    <source>
        <strain evidence="6 7">CBW1107-2</strain>
    </source>
</reference>
<comment type="cofactor">
    <cofactor evidence="1">
        <name>pyrroloquinoline quinone</name>
        <dbReference type="ChEBI" id="CHEBI:58442"/>
    </cofactor>
</comment>
<proteinExistence type="inferred from homology"/>
<dbReference type="CDD" id="cd10280">
    <property type="entry name" value="PQQ_mGDH"/>
    <property type="match status" value="1"/>
</dbReference>
<feature type="domain" description="Pyrrolo-quinoline quinone repeat" evidence="5">
    <location>
        <begin position="162"/>
        <end position="747"/>
    </location>
</feature>
<evidence type="ECO:0000256" key="2">
    <source>
        <dbReference type="ARBA" id="ARBA00008156"/>
    </source>
</evidence>
<dbReference type="PANTHER" id="PTHR32303">
    <property type="entry name" value="QUINOPROTEIN ALCOHOL DEHYDROGENASE (CYTOCHROME C)"/>
    <property type="match status" value="1"/>
</dbReference>
<organism evidence="6 7">
    <name type="scientific">Neoaquamicrobium sediminum</name>
    <dbReference type="NCBI Taxonomy" id="1849104"/>
    <lineage>
        <taxon>Bacteria</taxon>
        <taxon>Pseudomonadati</taxon>
        <taxon>Pseudomonadota</taxon>
        <taxon>Alphaproteobacteria</taxon>
        <taxon>Hyphomicrobiales</taxon>
        <taxon>Phyllobacteriaceae</taxon>
        <taxon>Neoaquamicrobium</taxon>
    </lineage>
</organism>
<dbReference type="Pfam" id="PF01011">
    <property type="entry name" value="PQQ"/>
    <property type="match status" value="1"/>
</dbReference>
<dbReference type="Gene3D" id="2.140.10.10">
    <property type="entry name" value="Quinoprotein alcohol dehydrogenase-like superfamily"/>
    <property type="match status" value="2"/>
</dbReference>
<gene>
    <name evidence="6" type="ORF">V1479_23530</name>
</gene>
<keyword evidence="4" id="KW-1133">Transmembrane helix</keyword>
<comment type="similarity">
    <text evidence="2">Belongs to the bacterial PQQ dehydrogenase family.</text>
</comment>
<evidence type="ECO:0000313" key="7">
    <source>
        <dbReference type="Proteomes" id="UP001559025"/>
    </source>
</evidence>
<dbReference type="EC" id="1.1.-.-" evidence="6"/>
<dbReference type="RefSeq" id="WP_368805006.1">
    <property type="nucleotide sequence ID" value="NZ_JAZHFV010000011.1"/>
</dbReference>
<dbReference type="SMART" id="SM00564">
    <property type="entry name" value="PQQ"/>
    <property type="match status" value="4"/>
</dbReference>
<dbReference type="EMBL" id="JAZHFV010000011">
    <property type="protein sequence ID" value="MEX4010295.1"/>
    <property type="molecule type" value="Genomic_DNA"/>
</dbReference>
<dbReference type="GO" id="GO:0016491">
    <property type="term" value="F:oxidoreductase activity"/>
    <property type="evidence" value="ECO:0007669"/>
    <property type="project" value="UniProtKB-KW"/>
</dbReference>
<dbReference type="InterPro" id="IPR018391">
    <property type="entry name" value="PQQ_b-propeller_rpt"/>
</dbReference>
<dbReference type="Proteomes" id="UP001559025">
    <property type="component" value="Unassembled WGS sequence"/>
</dbReference>
<keyword evidence="4" id="KW-0472">Membrane</keyword>
<dbReference type="PANTHER" id="PTHR32303:SF4">
    <property type="entry name" value="QUINOPROTEIN GLUCOSE DEHYDROGENASE"/>
    <property type="match status" value="1"/>
</dbReference>
<evidence type="ECO:0000256" key="4">
    <source>
        <dbReference type="SAM" id="Phobius"/>
    </source>
</evidence>
<keyword evidence="4" id="KW-0812">Transmembrane</keyword>
<keyword evidence="7" id="KW-1185">Reference proteome</keyword>
<keyword evidence="3 6" id="KW-0560">Oxidoreductase</keyword>
<feature type="transmembrane region" description="Helical" evidence="4">
    <location>
        <begin position="111"/>
        <end position="132"/>
    </location>
</feature>
<comment type="caution">
    <text evidence="6">The sequence shown here is derived from an EMBL/GenBank/DDBJ whole genome shotgun (WGS) entry which is preliminary data.</text>
</comment>
<accession>A0ABV3X0J5</accession>
<sequence>MTTVLAIVLLLLGFLVGGGGIWLIALGGSWYYLLAGAGFAFTGFALWLRNPVALYVYAALVLGSLFWALYEVGMDWWALAPRGGLIVVLGIILLGLLIGRRPRSVAGAWRWGGATLGATLVATIAVAVFAMLGESHTIKGQVAEAGEISLPPSEASAPPEQWVAYGRTSGGSHYSPLAAITPANVGQLEEAWVYRTGDVRDPEVDPEETTYEVTPTMVDGLLYLCTPHHIAIALDPVSGEERWRYDATVGHSQMRQHQTCRGLTHYRVEASADAVCSSRILLPTADARLIALDAKTGSECVGFGQDGAVDLSANMPHFYAGSYYSTSPPVVADGLVVIGGAVNDNVSTTEPSGVIRAYDTETGELVWNFDSGNPEQTEPLAQGETYVGNSPNAWSMLSVDEELGIVYAPMGNAPPDQYGGDRTEETERFSSSVTALDLGTGEVRWVRQLVHHDLWDMDTPSQPQLVDIRRDGEVVPALVQATKQGDIYVLDRRSGEPLLPVTEERAPQGAVEGDFTAPTQPRSAMSFAPEPLRESDMWGATMLDQLYCRIRYRELNYEGRYTPPSVNGTIVYPGNFGTFNWGGVAVDPVRQVVIANPVYLAFIVKLIPRADDTTSYVSEQKPGFNENYGAPYAAEMRPFWSPIGLPCQRPPWGYVAAASLEDGNVVWQHRNGTVRDLSPLPLPFEMGVPAIGGPIVTAGGVAFHSGTLDYYVRAFDVTTGATLWQDRLPAGGQATPMTYEGADGRQYLVVVAGGHGSTGTKPGDHVIAYALPE</sequence>
<feature type="transmembrane region" description="Helical" evidence="4">
    <location>
        <begin position="30"/>
        <end position="47"/>
    </location>
</feature>
<dbReference type="InterPro" id="IPR011047">
    <property type="entry name" value="Quinoprotein_ADH-like_sf"/>
</dbReference>
<dbReference type="SUPFAM" id="SSF50998">
    <property type="entry name" value="Quinoprotein alcohol dehydrogenase-like"/>
    <property type="match status" value="1"/>
</dbReference>
<name>A0ABV3X0J5_9HYPH</name>
<protein>
    <submittedName>
        <fullName evidence="6">Membrane-bound PQQ-dependent dehydrogenase, glucose/quinate/shikimate family</fullName>
        <ecNumber evidence="6">1.1.-.-</ecNumber>
    </submittedName>
</protein>
<feature type="transmembrane region" description="Helical" evidence="4">
    <location>
        <begin position="76"/>
        <end position="99"/>
    </location>
</feature>
<evidence type="ECO:0000259" key="5">
    <source>
        <dbReference type="Pfam" id="PF01011"/>
    </source>
</evidence>